<evidence type="ECO:0000313" key="1">
    <source>
        <dbReference type="Proteomes" id="UP000095286"/>
    </source>
</evidence>
<accession>A0AC35UHC6</accession>
<evidence type="ECO:0000313" key="2">
    <source>
        <dbReference type="WBParaSite" id="RSKR_0001134000.1"/>
    </source>
</evidence>
<reference evidence="2" key="1">
    <citation type="submission" date="2016-11" db="UniProtKB">
        <authorList>
            <consortium name="WormBaseParasite"/>
        </authorList>
    </citation>
    <scope>IDENTIFICATION</scope>
    <source>
        <strain evidence="2">KR3021</strain>
    </source>
</reference>
<proteinExistence type="predicted"/>
<organism evidence="1 2">
    <name type="scientific">Rhabditophanes sp. KR3021</name>
    <dbReference type="NCBI Taxonomy" id="114890"/>
    <lineage>
        <taxon>Eukaryota</taxon>
        <taxon>Metazoa</taxon>
        <taxon>Ecdysozoa</taxon>
        <taxon>Nematoda</taxon>
        <taxon>Chromadorea</taxon>
        <taxon>Rhabditida</taxon>
        <taxon>Tylenchina</taxon>
        <taxon>Panagrolaimomorpha</taxon>
        <taxon>Strongyloidoidea</taxon>
        <taxon>Alloionematidae</taxon>
        <taxon>Rhabditophanes</taxon>
    </lineage>
</organism>
<dbReference type="WBParaSite" id="RSKR_0001134000.1">
    <property type="protein sequence ID" value="RSKR_0001134000.1"/>
    <property type="gene ID" value="RSKR_0001134000"/>
</dbReference>
<sequence>MDYLYKIKDSVSQLASQASKALPGNQITKEYEIFELIGTAGPSLMWNIYRASKKSTKQRCAVWIFEKKKLDNWPKNERERFIELLKEGTVQLTRFRHPKLLRIEHSLEESRESIAFASEPLLGSLSSILVQLNKGNDDPDNINKLEDVEIRHGLLGLAEALSFLHLNAKVLHRNICANSILINTVLDWKLASFEYCVGMGNNADNNMVPTESFPHLACSSSQNIVTQMDLAFPSDIFGLGLLCFEIYNGKPLYDNQNKFVSFKNNPKQQTNITTTMLAKVPSEFHQDLRSCLAIEPNIRPDANEFTKMAYFDNVYVKTLNYFENLIQLDHNQKIVFYKGLVQVLDKFPKRCLFHKIISYLSFEFSTPNLIPFILPAVFRITELGSKSEFKKYILPKIVGVFPLEQPYQISLLLLQKMSLLMEKMADEDIKTHILPLIYNSLLNDNVRIQELCLDNIPTIAKVINRESMNKILPRLIKLATEGVVLSIKVQTLVCISKLLPNLEPWMVSDQIVPALPKINCREPGIMIAVLGIYQLAFENERFGLSSVTIGKIVLPYLISASVENTLNISQYEMFMMTIKKFMVKMENDQRSKLQLSSGQENSRTVPNFTELVNQITKQSENTVDPSIAVESLDEFFGKIATVDKKETISSGKPIQTTQQINVQKEPTQKMPPSNAFDFTEFYPSNNTSKPNAESFANIKIPAPPSTNPQNKTSNNSLINAFMPPTKNSRDSLMSSNINQVARNISSNTLMNNTNNGLMNNTNNGLMNNANSGLMNSANSGLMNNTNNSLMNSANNGLMNNASNGLMNNVMQNSGSSSNSFMIPSNSSNITWNSTGASNSKLDPFADLDPFAKKPSKPMNATNNLFNVDQQKTNTNVQHNLDDLFG</sequence>
<dbReference type="Proteomes" id="UP000095286">
    <property type="component" value="Unplaced"/>
</dbReference>
<protein>
    <submittedName>
        <fullName evidence="2">Protein kinase domain-containing protein</fullName>
    </submittedName>
</protein>
<name>A0AC35UHC6_9BILA</name>